<evidence type="ECO:0000313" key="1">
    <source>
        <dbReference type="EMBL" id="TQR88450.1"/>
    </source>
</evidence>
<gene>
    <name evidence="1" type="ORF">D8S82_00050</name>
</gene>
<accession>A0A544W884</accession>
<dbReference type="Pfam" id="PF05721">
    <property type="entry name" value="PhyH"/>
    <property type="match status" value="1"/>
</dbReference>
<dbReference type="InterPro" id="IPR008775">
    <property type="entry name" value="Phytyl_CoA_dOase-like"/>
</dbReference>
<dbReference type="Gene3D" id="2.60.120.620">
    <property type="entry name" value="q2cbj1_9rhob like domain"/>
    <property type="match status" value="1"/>
</dbReference>
<keyword evidence="1" id="KW-0223">Dioxygenase</keyword>
<organism evidence="1 2">
    <name type="scientific">Mycolicibacterium hodleri</name>
    <dbReference type="NCBI Taxonomy" id="49897"/>
    <lineage>
        <taxon>Bacteria</taxon>
        <taxon>Bacillati</taxon>
        <taxon>Actinomycetota</taxon>
        <taxon>Actinomycetes</taxon>
        <taxon>Mycobacteriales</taxon>
        <taxon>Mycobacteriaceae</taxon>
        <taxon>Mycolicibacterium</taxon>
    </lineage>
</organism>
<dbReference type="GO" id="GO:0016706">
    <property type="term" value="F:2-oxoglutarate-dependent dioxygenase activity"/>
    <property type="evidence" value="ECO:0007669"/>
    <property type="project" value="UniProtKB-ARBA"/>
</dbReference>
<dbReference type="RefSeq" id="WP_142549668.1">
    <property type="nucleotide sequence ID" value="NZ_VIFX01000001.1"/>
</dbReference>
<keyword evidence="2" id="KW-1185">Reference proteome</keyword>
<evidence type="ECO:0000313" key="2">
    <source>
        <dbReference type="Proteomes" id="UP000315759"/>
    </source>
</evidence>
<sequence>MDVDDFAENGYVKIEAAAPREVAEAAQRELWTRIPMSPDQPESWTEPVVWAADLRGDGPFGVLTRSRKLADTLDAICGVGGWLPRGSLGNIPIRFPVRPVVDDRGWHVDLNTPLPDGTWAVSGRPHTVLLLTILSEVGPDDAPTRIRAGSHRDVAAVLDEQSVDAFTCGPLVADASTHREVVVATGRPGDMYVVHPFTVHAADEHRGHTPRFMAQAPVLLTEPLTPCTPSPLGSAWRR</sequence>
<dbReference type="Proteomes" id="UP000315759">
    <property type="component" value="Unassembled WGS sequence"/>
</dbReference>
<proteinExistence type="predicted"/>
<keyword evidence="1" id="KW-0560">Oxidoreductase</keyword>
<dbReference type="EMBL" id="VIFX01000001">
    <property type="protein sequence ID" value="TQR88450.1"/>
    <property type="molecule type" value="Genomic_DNA"/>
</dbReference>
<reference evidence="1 2" key="1">
    <citation type="submission" date="2018-10" db="EMBL/GenBank/DDBJ databases">
        <title>Draft genome of Mycobacterium hodleri strain B.</title>
        <authorList>
            <person name="Amande T.J."/>
            <person name="Mcgenity T.J."/>
        </authorList>
    </citation>
    <scope>NUCLEOTIDE SEQUENCE [LARGE SCALE GENOMIC DNA]</scope>
    <source>
        <strain evidence="1 2">B</strain>
    </source>
</reference>
<dbReference type="SUPFAM" id="SSF51197">
    <property type="entry name" value="Clavaminate synthase-like"/>
    <property type="match status" value="1"/>
</dbReference>
<comment type="caution">
    <text evidence="1">The sequence shown here is derived from an EMBL/GenBank/DDBJ whole genome shotgun (WGS) entry which is preliminary data.</text>
</comment>
<dbReference type="AlphaFoldDB" id="A0A544W884"/>
<name>A0A544W884_9MYCO</name>
<protein>
    <submittedName>
        <fullName evidence="1">Phytanoyl-CoA dioxygenase family protein</fullName>
    </submittedName>
</protein>